<name>A0A2Z4AG67_9BACT</name>
<feature type="transmembrane region" description="Helical" evidence="6">
    <location>
        <begin position="428"/>
        <end position="447"/>
    </location>
</feature>
<feature type="transmembrane region" description="Helical" evidence="6">
    <location>
        <begin position="529"/>
        <end position="549"/>
    </location>
</feature>
<evidence type="ECO:0000256" key="1">
    <source>
        <dbReference type="ARBA" id="ARBA00004651"/>
    </source>
</evidence>
<feature type="transmembrane region" description="Helical" evidence="6">
    <location>
        <begin position="58"/>
        <end position="82"/>
    </location>
</feature>
<keyword evidence="5 6" id="KW-0472">Membrane</keyword>
<evidence type="ECO:0000256" key="3">
    <source>
        <dbReference type="ARBA" id="ARBA00022692"/>
    </source>
</evidence>
<dbReference type="PANTHER" id="PTHR43478">
    <property type="entry name" value="NA+/H+ ANTIPORTER-RELATED"/>
    <property type="match status" value="1"/>
</dbReference>
<gene>
    <name evidence="8" type="primary">mleN_2</name>
    <name evidence="8" type="ORF">DF168_01235</name>
</gene>
<evidence type="ECO:0000313" key="9">
    <source>
        <dbReference type="Proteomes" id="UP000247465"/>
    </source>
</evidence>
<evidence type="ECO:0000256" key="6">
    <source>
        <dbReference type="SAM" id="Phobius"/>
    </source>
</evidence>
<keyword evidence="2" id="KW-1003">Cell membrane</keyword>
<feature type="transmembrane region" description="Helical" evidence="6">
    <location>
        <begin position="35"/>
        <end position="51"/>
    </location>
</feature>
<accession>A0A2Z4AG67</accession>
<feature type="domain" description="Na+/H+ antiporter NhaC-like C-terminal" evidence="7">
    <location>
        <begin position="191"/>
        <end position="518"/>
    </location>
</feature>
<dbReference type="PANTHER" id="PTHR43478:SF1">
    <property type="entry name" value="NA+_H+ ANTIPORTER NHAC-LIKE C-TERMINAL DOMAIN-CONTAINING PROTEIN"/>
    <property type="match status" value="1"/>
</dbReference>
<feature type="transmembrane region" description="Helical" evidence="6">
    <location>
        <begin position="220"/>
        <end position="244"/>
    </location>
</feature>
<feature type="transmembrane region" description="Helical" evidence="6">
    <location>
        <begin position="176"/>
        <end position="199"/>
    </location>
</feature>
<dbReference type="Proteomes" id="UP000247465">
    <property type="component" value="Chromosome"/>
</dbReference>
<feature type="transmembrane region" description="Helical" evidence="6">
    <location>
        <begin position="364"/>
        <end position="385"/>
    </location>
</feature>
<evidence type="ECO:0000256" key="5">
    <source>
        <dbReference type="ARBA" id="ARBA00023136"/>
    </source>
</evidence>
<protein>
    <submittedName>
        <fullName evidence="8">Malate-2H(+)/Na(+)-lactate antiporter</fullName>
    </submittedName>
</protein>
<evidence type="ECO:0000256" key="4">
    <source>
        <dbReference type="ARBA" id="ARBA00022989"/>
    </source>
</evidence>
<comment type="subcellular location">
    <subcellularLocation>
        <location evidence="1">Cell membrane</location>
        <topology evidence="1">Multi-pass membrane protein</topology>
    </subcellularLocation>
</comment>
<feature type="transmembrane region" description="Helical" evidence="6">
    <location>
        <begin position="136"/>
        <end position="156"/>
    </location>
</feature>
<reference evidence="8 9" key="1">
    <citation type="submission" date="2018-06" db="EMBL/GenBank/DDBJ databases">
        <title>Draft Genome Sequence of a Novel Marine Bacterium Related to the Verrucomicrobia.</title>
        <authorList>
            <person name="Vosseberg J."/>
            <person name="Martijn J."/>
            <person name="Ettema T.J.G."/>
        </authorList>
    </citation>
    <scope>NUCLEOTIDE SEQUENCE [LARGE SCALE GENOMIC DNA]</scope>
    <source>
        <strain evidence="8">TARA_B100001123</strain>
    </source>
</reference>
<dbReference type="Pfam" id="PF03553">
    <property type="entry name" value="Na_H_antiporter"/>
    <property type="match status" value="1"/>
</dbReference>
<dbReference type="EMBL" id="CP029803">
    <property type="protein sequence ID" value="AWT60036.1"/>
    <property type="molecule type" value="Genomic_DNA"/>
</dbReference>
<feature type="transmembrane region" description="Helical" evidence="6">
    <location>
        <begin position="333"/>
        <end position="352"/>
    </location>
</feature>
<feature type="transmembrane region" description="Helical" evidence="6">
    <location>
        <begin position="94"/>
        <end position="115"/>
    </location>
</feature>
<proteinExistence type="predicted"/>
<keyword evidence="3 6" id="KW-0812">Transmembrane</keyword>
<evidence type="ECO:0000259" key="7">
    <source>
        <dbReference type="Pfam" id="PF03553"/>
    </source>
</evidence>
<organism evidence="8 9">
    <name type="scientific">Candidatus Moanibacter tarae</name>
    <dbReference type="NCBI Taxonomy" id="2200854"/>
    <lineage>
        <taxon>Bacteria</taxon>
        <taxon>Pseudomonadati</taxon>
        <taxon>Verrucomicrobiota</taxon>
        <taxon>Opitutia</taxon>
        <taxon>Puniceicoccales</taxon>
        <taxon>Puniceicoccales incertae sedis</taxon>
        <taxon>Candidatus Moanibacter</taxon>
    </lineage>
</organism>
<dbReference type="AlphaFoldDB" id="A0A2Z4AG67"/>
<evidence type="ECO:0000313" key="8">
    <source>
        <dbReference type="EMBL" id="AWT60036.1"/>
    </source>
</evidence>
<feature type="transmembrane region" description="Helical" evidence="6">
    <location>
        <begin position="290"/>
        <end position="312"/>
    </location>
</feature>
<dbReference type="KEGG" id="mtar:DF168_01235"/>
<dbReference type="GO" id="GO:0005886">
    <property type="term" value="C:plasma membrane"/>
    <property type="evidence" value="ECO:0007669"/>
    <property type="project" value="UniProtKB-SubCell"/>
</dbReference>
<evidence type="ECO:0000256" key="2">
    <source>
        <dbReference type="ARBA" id="ARBA00022475"/>
    </source>
</evidence>
<feature type="transmembrane region" description="Helical" evidence="6">
    <location>
        <begin position="503"/>
        <end position="523"/>
    </location>
</feature>
<feature type="transmembrane region" description="Helical" evidence="6">
    <location>
        <begin position="397"/>
        <end position="422"/>
    </location>
</feature>
<keyword evidence="4 6" id="KW-1133">Transmembrane helix</keyword>
<sequence length="552" mass="59488">MLYYPTFVKSHKLRLSLAWVLWGSCFFFAKSDIEIRAIWPSVIALGLVLLIRRVLTGLMAGGAAGVVILEGGDLLSAFAAFFSEHLVPSLQDSWKVGALIFTLLLGGFVSLVERGGGFNGLVTRFLLRGKHPARRLQWTTMVVGLVLFFDGLANSMLVGRMMRSLADFCGVSRVKLAYIVDSTSSTVACVAFVSTWIATQLAMIREGYVMAGRAEEAAPYALFFESIPFNFYCLFTLILLAVSIRRNFNPGAMGCFEGVDREEDKVGQEHRIFLGGDDEVVLDEIKSSHWVRAILPIFVLVASLLFGVYLVGTEQAWPITAVKLVGAFGSDQVVNVLLWSSALASLIAFSLYPRGVEWELPSVVFLEGVKALFVPVLILVGAWILSSTLTQLQAAEVISSLLGGHLPIFAIPASVFLLGALISFSTGSAWGTMIILMPLAVTLLFGLSGDAVLESERGTLAAVVGAVFSGAVFGDHCSPISDTTIVSSIACEVEPHDHVRTQLPYALIAAFAALILGFLPVGFGLSPWISLLLGLSVLPIVPTIFTLTMRPQ</sequence>
<dbReference type="InterPro" id="IPR018461">
    <property type="entry name" value="Na/H_Antiport_NhaC-like_C"/>
</dbReference>